<comment type="caution">
    <text evidence="2">The sequence shown here is derived from an EMBL/GenBank/DDBJ whole genome shotgun (WGS) entry which is preliminary data.</text>
</comment>
<dbReference type="Pfam" id="PF08268">
    <property type="entry name" value="FBA_3"/>
    <property type="match status" value="1"/>
</dbReference>
<name>A0ABD1A242_CARAN</name>
<proteinExistence type="predicted"/>
<dbReference type="Proteomes" id="UP001558713">
    <property type="component" value="Unassembled WGS sequence"/>
</dbReference>
<dbReference type="EMBL" id="JBANAX010000696">
    <property type="protein sequence ID" value="KAL1197019.1"/>
    <property type="molecule type" value="Genomic_DNA"/>
</dbReference>
<organism evidence="2 3">
    <name type="scientific">Cardamine amara subsp. amara</name>
    <dbReference type="NCBI Taxonomy" id="228776"/>
    <lineage>
        <taxon>Eukaryota</taxon>
        <taxon>Viridiplantae</taxon>
        <taxon>Streptophyta</taxon>
        <taxon>Embryophyta</taxon>
        <taxon>Tracheophyta</taxon>
        <taxon>Spermatophyta</taxon>
        <taxon>Magnoliopsida</taxon>
        <taxon>eudicotyledons</taxon>
        <taxon>Gunneridae</taxon>
        <taxon>Pentapetalae</taxon>
        <taxon>rosids</taxon>
        <taxon>malvids</taxon>
        <taxon>Brassicales</taxon>
        <taxon>Brassicaceae</taxon>
        <taxon>Cardamineae</taxon>
        <taxon>Cardamine</taxon>
    </lineage>
</organism>
<reference evidence="2 3" key="1">
    <citation type="submission" date="2024-04" db="EMBL/GenBank/DDBJ databases">
        <title>Genome assembly C_amara_ONT_v2.</title>
        <authorList>
            <person name="Yant L."/>
            <person name="Moore C."/>
            <person name="Slenker M."/>
        </authorList>
    </citation>
    <scope>NUCLEOTIDE SEQUENCE [LARGE SCALE GENOMIC DNA]</scope>
    <source>
        <tissue evidence="2">Leaf</tissue>
    </source>
</reference>
<feature type="domain" description="F-box associated beta-propeller type 3" evidence="1">
    <location>
        <begin position="17"/>
        <end position="293"/>
    </location>
</feature>
<evidence type="ECO:0000259" key="1">
    <source>
        <dbReference type="Pfam" id="PF08268"/>
    </source>
</evidence>
<accession>A0ABD1A242</accession>
<sequence length="293" mass="33923">MASCSSPHHYRLQINPNDNTSSSSLVAVDHQAYFTTECSSQMCLPVNGLVCRQEQRRKKSVAVIYNPSMGETLTLPEGKTERTEKRINFIGYDPIGKQLKVLSMTWYPFNIYNVPQEHRVMTLGNGKLLWREIVFCMPHYPLDDGICINGVLYYQAAINSGSMVSMIVCFDVRSEELSFIGIDEGGMFKNASCTYTLINYKGKLGVVKMEHLELWVLEDIRKHNWSKHDYKLPSLYGIVGMTVTCDIVFSPYFLSDPFYFYYYNLERETFTRIEIQGFKEFVQCRVYTFLDYV</sequence>
<gene>
    <name evidence="2" type="ORF">V5N11_024814</name>
</gene>
<dbReference type="AlphaFoldDB" id="A0ABD1A242"/>
<dbReference type="NCBIfam" id="TIGR01640">
    <property type="entry name" value="F_box_assoc_1"/>
    <property type="match status" value="1"/>
</dbReference>
<keyword evidence="3" id="KW-1185">Reference proteome</keyword>
<evidence type="ECO:0000313" key="3">
    <source>
        <dbReference type="Proteomes" id="UP001558713"/>
    </source>
</evidence>
<dbReference type="InterPro" id="IPR017451">
    <property type="entry name" value="F-box-assoc_interact_dom"/>
</dbReference>
<dbReference type="PANTHER" id="PTHR31111:SF125">
    <property type="entry name" value="F-BOX PROTEIN CPR30-LIKE"/>
    <property type="match status" value="1"/>
</dbReference>
<dbReference type="PANTHER" id="PTHR31111">
    <property type="entry name" value="BNAA05G37150D PROTEIN-RELATED"/>
    <property type="match status" value="1"/>
</dbReference>
<evidence type="ECO:0000313" key="2">
    <source>
        <dbReference type="EMBL" id="KAL1197019.1"/>
    </source>
</evidence>
<protein>
    <submittedName>
        <fullName evidence="2">F-box protein</fullName>
    </submittedName>
</protein>
<dbReference type="InterPro" id="IPR013187">
    <property type="entry name" value="F-box-assoc_dom_typ3"/>
</dbReference>